<organism evidence="2">
    <name type="scientific">Blumeria graminis f. sp. tritici 96224</name>
    <dbReference type="NCBI Taxonomy" id="1268274"/>
    <lineage>
        <taxon>Eukaryota</taxon>
        <taxon>Fungi</taxon>
        <taxon>Dikarya</taxon>
        <taxon>Ascomycota</taxon>
        <taxon>Pezizomycotina</taxon>
        <taxon>Leotiomycetes</taxon>
        <taxon>Erysiphales</taxon>
        <taxon>Erysiphaceae</taxon>
        <taxon>Blumeria</taxon>
    </lineage>
</organism>
<gene>
    <name evidence="1" type="ORF">BGT96224_A20270</name>
    <name evidence="2" type="ORF">BGT96224V2_LOCUS4922</name>
</gene>
<reference evidence="3" key="1">
    <citation type="journal article" date="2013" name="Nat. Genet.">
        <title>The wheat powdery mildew genome shows the unique evolution of an obligate biotroph.</title>
        <authorList>
            <person name="Wicker T."/>
            <person name="Oberhaensli S."/>
            <person name="Parlange F."/>
            <person name="Buchmann J.P."/>
            <person name="Shatalina M."/>
            <person name="Roffler S."/>
            <person name="Ben-David R."/>
            <person name="Dolezel J."/>
            <person name="Simkova H."/>
            <person name="Schulze-Lefert P."/>
            <person name="Spanu P.D."/>
            <person name="Bruggmann R."/>
            <person name="Amselem J."/>
            <person name="Quesneville H."/>
            <person name="Ver Loren van Themaat E."/>
            <person name="Paape T."/>
            <person name="Shimizu K.K."/>
            <person name="Keller B."/>
        </authorList>
    </citation>
    <scope>NUCLEOTIDE SEQUENCE [LARGE SCALE GENOMIC DNA]</scope>
    <source>
        <strain evidence="3">96224</strain>
    </source>
</reference>
<evidence type="ECO:0000313" key="2">
    <source>
        <dbReference type="EMBL" id="SUZ11768.1"/>
    </source>
</evidence>
<feature type="non-terminal residue" evidence="2">
    <location>
        <position position="219"/>
    </location>
</feature>
<evidence type="ECO:0000313" key="3">
    <source>
        <dbReference type="Proteomes" id="UP000053110"/>
    </source>
</evidence>
<reference evidence="2" key="3">
    <citation type="submission" date="2018-07" db="EMBL/GenBank/DDBJ databases">
        <authorList>
            <person name="Quirk P.G."/>
            <person name="Krulwich T.A."/>
        </authorList>
    </citation>
    <scope>NUCLEOTIDE SEQUENCE</scope>
    <source>
        <strain evidence="2">96224</strain>
    </source>
</reference>
<dbReference type="InterPro" id="IPR018811">
    <property type="entry name" value="MRX11"/>
</dbReference>
<dbReference type="GO" id="GO:0005739">
    <property type="term" value="C:mitochondrion"/>
    <property type="evidence" value="ECO:0007669"/>
    <property type="project" value="TreeGrafter"/>
</dbReference>
<dbReference type="AlphaFoldDB" id="A0A061HE26"/>
<dbReference type="PANTHER" id="PTHR28002:SF1">
    <property type="entry name" value="MIOREX COMPLEX COMPONENT 11"/>
    <property type="match status" value="1"/>
</dbReference>
<dbReference type="PANTHER" id="PTHR28002">
    <property type="entry name" value="MIOREX COMPLEX COMPONENT 11"/>
    <property type="match status" value="1"/>
</dbReference>
<dbReference type="Pfam" id="PF10306">
    <property type="entry name" value="FLILHELTA"/>
    <property type="match status" value="1"/>
</dbReference>
<dbReference type="EMBL" id="UIGY01000141">
    <property type="protein sequence ID" value="SUZ11768.1"/>
    <property type="molecule type" value="Genomic_DNA"/>
</dbReference>
<reference evidence="1" key="2">
    <citation type="submission" date="2013-01" db="EMBL/GenBank/DDBJ databases">
        <title>The wheat powdery mildew genome reveals unique evolution of an obligate biotroph.</title>
        <authorList>
            <person name="Oberhaensli S."/>
            <person name="Wicker T."/>
            <person name="Keller B."/>
        </authorList>
    </citation>
    <scope>NUCLEOTIDE SEQUENCE</scope>
    <source>
        <strain evidence="1">96224</strain>
    </source>
</reference>
<protein>
    <submittedName>
        <fullName evidence="2">BgtA-20270</fullName>
    </submittedName>
</protein>
<evidence type="ECO:0000313" key="1">
    <source>
        <dbReference type="EMBL" id="EPQ63554.1"/>
    </source>
</evidence>
<dbReference type="Proteomes" id="UP000053110">
    <property type="component" value="Unassembled WGS sequence"/>
</dbReference>
<sequence length="219" mass="25282">MSRNLLRPCLSIKRPLWTTSPRSISNYQRRLNRLLDRVPRFMRPYTSALQAAPISHIASFLVLHELTAIIPLIGLGLGFHYSGWLPEGWTQGKWLSDGLKKFSNYFGRKSWFGFEQIQESKETLVYNDQQEFSASKTKLDMARIERKWFMESNGKKILIEVATAYAITKALLPVRILFSIWATPWFSKTILKSFRGTSLGLRVMCGVTLLKRIFTKSSK</sequence>
<name>A0A061HE26_BLUGR</name>
<dbReference type="HOGENOM" id="CLU_110375_0_0_1"/>
<dbReference type="EMBL" id="KE375109">
    <property type="protein sequence ID" value="EPQ63554.1"/>
    <property type="molecule type" value="Genomic_DNA"/>
</dbReference>
<dbReference type="OrthoDB" id="5580261at2759"/>
<proteinExistence type="predicted"/>
<accession>A0A061HE26</accession>